<keyword evidence="2" id="KW-1133">Transmembrane helix</keyword>
<proteinExistence type="predicted"/>
<comment type="caution">
    <text evidence="4">The sequence shown here is derived from an EMBL/GenBank/DDBJ whole genome shotgun (WGS) entry which is preliminary data.</text>
</comment>
<evidence type="ECO:0000313" key="4">
    <source>
        <dbReference type="EMBL" id="RED98903.1"/>
    </source>
</evidence>
<reference evidence="4 5" key="1">
    <citation type="submission" date="2018-07" db="EMBL/GenBank/DDBJ databases">
        <title>Genomic Encyclopedia of Type Strains, Phase IV (KMG-IV): sequencing the most valuable type-strain genomes for metagenomic binning, comparative biology and taxonomic classification.</title>
        <authorList>
            <person name="Goeker M."/>
        </authorList>
    </citation>
    <scope>NUCLEOTIDE SEQUENCE [LARGE SCALE GENOMIC DNA]</scope>
    <source>
        <strain evidence="4 5">DSM 4134</strain>
    </source>
</reference>
<evidence type="ECO:0000256" key="2">
    <source>
        <dbReference type="SAM" id="Phobius"/>
    </source>
</evidence>
<dbReference type="GO" id="GO:0000155">
    <property type="term" value="F:phosphorelay sensor kinase activity"/>
    <property type="evidence" value="ECO:0007669"/>
    <property type="project" value="InterPro"/>
</dbReference>
<evidence type="ECO:0000256" key="1">
    <source>
        <dbReference type="PROSITE-ProRule" id="PRU00339"/>
    </source>
</evidence>
<dbReference type="OrthoDB" id="6190788at2"/>
<keyword evidence="2" id="KW-0472">Membrane</keyword>
<dbReference type="Gene3D" id="1.25.40.10">
    <property type="entry name" value="Tetratricopeptide repeat domain"/>
    <property type="match status" value="2"/>
</dbReference>
<dbReference type="InterPro" id="IPR019734">
    <property type="entry name" value="TPR_rpt"/>
</dbReference>
<dbReference type="InterPro" id="IPR036890">
    <property type="entry name" value="HATPase_C_sf"/>
</dbReference>
<dbReference type="SUPFAM" id="SSF55874">
    <property type="entry name" value="ATPase domain of HSP90 chaperone/DNA topoisomerase II/histidine kinase"/>
    <property type="match status" value="1"/>
</dbReference>
<feature type="repeat" description="TPR" evidence="1">
    <location>
        <begin position="105"/>
        <end position="138"/>
    </location>
</feature>
<evidence type="ECO:0000313" key="5">
    <source>
        <dbReference type="Proteomes" id="UP000256779"/>
    </source>
</evidence>
<evidence type="ECO:0000259" key="3">
    <source>
        <dbReference type="Pfam" id="PF06580"/>
    </source>
</evidence>
<dbReference type="SUPFAM" id="SSF81901">
    <property type="entry name" value="HCP-like"/>
    <property type="match status" value="1"/>
</dbReference>
<feature type="domain" description="Signal transduction histidine kinase internal region" evidence="3">
    <location>
        <begin position="473"/>
        <end position="553"/>
    </location>
</feature>
<dbReference type="RefSeq" id="WP_115868207.1">
    <property type="nucleotide sequence ID" value="NZ_QREG01000009.1"/>
</dbReference>
<protein>
    <submittedName>
        <fullName evidence="4">Tetratricopeptide repeat protein</fullName>
    </submittedName>
</protein>
<accession>A0A3D9L5M7</accession>
<dbReference type="PANTHER" id="PTHR34220:SF7">
    <property type="entry name" value="SENSOR HISTIDINE KINASE YPDA"/>
    <property type="match status" value="1"/>
</dbReference>
<dbReference type="Gene3D" id="3.30.565.10">
    <property type="entry name" value="Histidine kinase-like ATPase, C-terminal domain"/>
    <property type="match status" value="1"/>
</dbReference>
<dbReference type="GO" id="GO:0016020">
    <property type="term" value="C:membrane"/>
    <property type="evidence" value="ECO:0007669"/>
    <property type="project" value="InterPro"/>
</dbReference>
<dbReference type="InterPro" id="IPR011990">
    <property type="entry name" value="TPR-like_helical_dom_sf"/>
</dbReference>
<feature type="repeat" description="TPR" evidence="1">
    <location>
        <begin position="265"/>
        <end position="298"/>
    </location>
</feature>
<name>A0A3D9L5M7_MARFU</name>
<dbReference type="AlphaFoldDB" id="A0A3D9L5M7"/>
<feature type="repeat" description="TPR" evidence="1">
    <location>
        <begin position="145"/>
        <end position="178"/>
    </location>
</feature>
<dbReference type="InterPro" id="IPR010559">
    <property type="entry name" value="Sig_transdc_His_kin_internal"/>
</dbReference>
<dbReference type="EMBL" id="QREG01000009">
    <property type="protein sequence ID" value="RED98903.1"/>
    <property type="molecule type" value="Genomic_DNA"/>
</dbReference>
<dbReference type="InterPro" id="IPR050640">
    <property type="entry name" value="Bact_2-comp_sensor_kinase"/>
</dbReference>
<keyword evidence="1" id="KW-0802">TPR repeat</keyword>
<dbReference type="Pfam" id="PF06580">
    <property type="entry name" value="His_kinase"/>
    <property type="match status" value="1"/>
</dbReference>
<feature type="transmembrane region" description="Helical" evidence="2">
    <location>
        <begin position="421"/>
        <end position="441"/>
    </location>
</feature>
<keyword evidence="2" id="KW-0812">Transmembrane</keyword>
<organism evidence="4 5">
    <name type="scientific">Marinoscillum furvescens DSM 4134</name>
    <dbReference type="NCBI Taxonomy" id="1122208"/>
    <lineage>
        <taxon>Bacteria</taxon>
        <taxon>Pseudomonadati</taxon>
        <taxon>Bacteroidota</taxon>
        <taxon>Cytophagia</taxon>
        <taxon>Cytophagales</taxon>
        <taxon>Reichenbachiellaceae</taxon>
        <taxon>Marinoscillum</taxon>
    </lineage>
</organism>
<gene>
    <name evidence="4" type="ORF">C7460_10995</name>
</gene>
<dbReference type="Pfam" id="PF13424">
    <property type="entry name" value="TPR_12"/>
    <property type="match status" value="2"/>
</dbReference>
<dbReference type="Proteomes" id="UP000256779">
    <property type="component" value="Unassembled WGS sequence"/>
</dbReference>
<dbReference type="SMART" id="SM00028">
    <property type="entry name" value="TPR"/>
    <property type="match status" value="7"/>
</dbReference>
<dbReference type="PANTHER" id="PTHR34220">
    <property type="entry name" value="SENSOR HISTIDINE KINASE YPDA"/>
    <property type="match status" value="1"/>
</dbReference>
<sequence>MNRLLPFLLLVICMQVSFGQQKSQIDSLNLILNDSACTNELYSREVFRTILDKLSDTSYTEGHVSALKNYGTMLYCLGKSDSAILFYRSGAETALTNTNLLSLAGKLYNNVGYLYQMNGEYDSSITNFNKALNIAISIDDVLIQGAVYTGIGIVQQQTGQLDSALATYLKAYKLAETNDLPQLKVLAMVNIATIHYDHFPERVDVNALHENLKFATEIGDLRHQISFLEFLGYIASDSSDHKQAIDYFNQAILVNKELKDQNAQVLILQGLGYAHTNQGNYEESAKFLEEAIQIASQGSGANLPRLYLDNTINYLRMEAYDLAEKSARRSIEEAERMKNSEYLAQAYKRLAEALNGKGEFAQAYLAQLEHSERSKEILDATKSKQLTEMETKYETEKKEAAIASLSKEAQIQNLKLEKQRYGLVSLAVLIAIIIGGSVLGYRQYQLKQERNLKDLELSETKKRLEIEQQYRKSELKALRSQMNPHFVFNALNSIQEYIMLNEKKLAGKYLGKFADLMRTYLNHSQQKSVTVQEEVDALKLYLELEKLRFEDELIAEVNVSPTLDPHLTELPALLVQPFVENALKHGLLHKKGLRRLELTFEGDQENLRVLVRDNGIGREASQKINSRKPGNHKSYATGAIQERIDLINFGLKNPLAVDIQDLKTSDGLADGTLVTITVPLDAFG</sequence>
<keyword evidence="5" id="KW-1185">Reference proteome</keyword>
<dbReference type="PROSITE" id="PS50005">
    <property type="entry name" value="TPR"/>
    <property type="match status" value="3"/>
</dbReference>